<dbReference type="PANTHER" id="PTHR24567">
    <property type="entry name" value="CRP FAMILY TRANSCRIPTIONAL REGULATORY PROTEIN"/>
    <property type="match status" value="1"/>
</dbReference>
<feature type="domain" description="Cyclic nucleotide-binding" evidence="4">
    <location>
        <begin position="13"/>
        <end position="119"/>
    </location>
</feature>
<dbReference type="PANTHER" id="PTHR24567:SF58">
    <property type="entry name" value="CYCLIC AMP-BINDING REGULATORY PROTEIN"/>
    <property type="match status" value="1"/>
</dbReference>
<dbReference type="SUPFAM" id="SSF51206">
    <property type="entry name" value="cAMP-binding domain-like"/>
    <property type="match status" value="1"/>
</dbReference>
<dbReference type="PROSITE" id="PS50042">
    <property type="entry name" value="CNMP_BINDING_3"/>
    <property type="match status" value="1"/>
</dbReference>
<protein>
    <submittedName>
        <fullName evidence="5">Cyclic nucleotide-binding domain protein</fullName>
    </submittedName>
</protein>
<comment type="caution">
    <text evidence="5">The sequence shown here is derived from an EMBL/GenBank/DDBJ whole genome shotgun (WGS) entry which is preliminary data.</text>
</comment>
<keyword evidence="6" id="KW-1185">Reference proteome</keyword>
<organism evidence="5 6">
    <name type="scientific">Clostridium puniceum</name>
    <dbReference type="NCBI Taxonomy" id="29367"/>
    <lineage>
        <taxon>Bacteria</taxon>
        <taxon>Bacillati</taxon>
        <taxon>Bacillota</taxon>
        <taxon>Clostridia</taxon>
        <taxon>Eubacteriales</taxon>
        <taxon>Clostridiaceae</taxon>
        <taxon>Clostridium</taxon>
    </lineage>
</organism>
<dbReference type="OrthoDB" id="3176638at2"/>
<reference evidence="5 6" key="1">
    <citation type="submission" date="2016-05" db="EMBL/GenBank/DDBJ databases">
        <title>Microbial solvent formation.</title>
        <authorList>
            <person name="Poehlein A."/>
            <person name="Montoya Solano J.D."/>
            <person name="Flitsch S."/>
            <person name="Krabben P."/>
            <person name="Duerre P."/>
            <person name="Daniel R."/>
        </authorList>
    </citation>
    <scope>NUCLEOTIDE SEQUENCE [LARGE SCALE GENOMIC DNA]</scope>
    <source>
        <strain evidence="5 6">DSM 2619</strain>
    </source>
</reference>
<dbReference type="InterPro" id="IPR050397">
    <property type="entry name" value="Env_Response_Regulators"/>
</dbReference>
<keyword evidence="1" id="KW-0805">Transcription regulation</keyword>
<dbReference type="Proteomes" id="UP000190890">
    <property type="component" value="Unassembled WGS sequence"/>
</dbReference>
<dbReference type="Pfam" id="PF13545">
    <property type="entry name" value="HTH_Crp_2"/>
    <property type="match status" value="1"/>
</dbReference>
<evidence type="ECO:0000256" key="3">
    <source>
        <dbReference type="ARBA" id="ARBA00023163"/>
    </source>
</evidence>
<dbReference type="InterPro" id="IPR000595">
    <property type="entry name" value="cNMP-bd_dom"/>
</dbReference>
<dbReference type="GO" id="GO:0003677">
    <property type="term" value="F:DNA binding"/>
    <property type="evidence" value="ECO:0007669"/>
    <property type="project" value="UniProtKB-KW"/>
</dbReference>
<dbReference type="InterPro" id="IPR014710">
    <property type="entry name" value="RmlC-like_jellyroll"/>
</dbReference>
<name>A0A1S8TDP3_9CLOT</name>
<dbReference type="SMART" id="SM00100">
    <property type="entry name" value="cNMP"/>
    <property type="match status" value="1"/>
</dbReference>
<dbReference type="EMBL" id="LZZM01000179">
    <property type="protein sequence ID" value="OOM75903.1"/>
    <property type="molecule type" value="Genomic_DNA"/>
</dbReference>
<gene>
    <name evidence="5" type="ORF">CLPUN_29400</name>
</gene>
<keyword evidence="3" id="KW-0804">Transcription</keyword>
<dbReference type="AlphaFoldDB" id="A0A1S8TDP3"/>
<accession>A0A1S8TDP3</accession>
<dbReference type="CDD" id="cd00038">
    <property type="entry name" value="CAP_ED"/>
    <property type="match status" value="1"/>
</dbReference>
<evidence type="ECO:0000256" key="1">
    <source>
        <dbReference type="ARBA" id="ARBA00023015"/>
    </source>
</evidence>
<dbReference type="GO" id="GO:0003700">
    <property type="term" value="F:DNA-binding transcription factor activity"/>
    <property type="evidence" value="ECO:0007669"/>
    <property type="project" value="TreeGrafter"/>
</dbReference>
<sequence length="227" mass="25687">MRALILNLKKSNLFANKTTEELLSLITKIEYKVISITKNEYIFNSLTSTKFIGIVLSGKVDIERVLPYGKLILMSTKKGGDLFGEVAVFSDANNYPCNVVAKTESSVLLFSKDEFFKLLTLDNSILENFLKIISDKAYYLNSRVESLSFGSTKQKVAFSLLNNFQIEKNSTIKLPYSKKLWADNLNISRASLYKTLDELCESSIISVDNCNLIHIIDFHKLESIILN</sequence>
<dbReference type="Pfam" id="PF00027">
    <property type="entry name" value="cNMP_binding"/>
    <property type="match status" value="1"/>
</dbReference>
<proteinExistence type="predicted"/>
<evidence type="ECO:0000313" key="5">
    <source>
        <dbReference type="EMBL" id="OOM75903.1"/>
    </source>
</evidence>
<dbReference type="InterPro" id="IPR012318">
    <property type="entry name" value="HTH_CRP"/>
</dbReference>
<dbReference type="InterPro" id="IPR018490">
    <property type="entry name" value="cNMP-bd_dom_sf"/>
</dbReference>
<dbReference type="GO" id="GO:0005829">
    <property type="term" value="C:cytosol"/>
    <property type="evidence" value="ECO:0007669"/>
    <property type="project" value="TreeGrafter"/>
</dbReference>
<dbReference type="STRING" id="29367.CLPUN_29400"/>
<evidence type="ECO:0000313" key="6">
    <source>
        <dbReference type="Proteomes" id="UP000190890"/>
    </source>
</evidence>
<keyword evidence="2" id="KW-0238">DNA-binding</keyword>
<dbReference type="Gene3D" id="2.60.120.10">
    <property type="entry name" value="Jelly Rolls"/>
    <property type="match status" value="1"/>
</dbReference>
<evidence type="ECO:0000256" key="2">
    <source>
        <dbReference type="ARBA" id="ARBA00023125"/>
    </source>
</evidence>
<evidence type="ECO:0000259" key="4">
    <source>
        <dbReference type="PROSITE" id="PS50042"/>
    </source>
</evidence>
<dbReference type="RefSeq" id="WP_077848019.1">
    <property type="nucleotide sequence ID" value="NZ_LZZM01000179.1"/>
</dbReference>
<dbReference type="InterPro" id="IPR036390">
    <property type="entry name" value="WH_DNA-bd_sf"/>
</dbReference>
<dbReference type="SUPFAM" id="SSF46785">
    <property type="entry name" value="Winged helix' DNA-binding domain"/>
    <property type="match status" value="1"/>
</dbReference>